<reference evidence="5 6" key="1">
    <citation type="submission" date="2019-02" db="EMBL/GenBank/DDBJ databases">
        <title>Deep-cultivation of Planctomycetes and their phenomic and genomic characterization uncovers novel biology.</title>
        <authorList>
            <person name="Wiegand S."/>
            <person name="Jogler M."/>
            <person name="Boedeker C."/>
            <person name="Pinto D."/>
            <person name="Vollmers J."/>
            <person name="Rivas-Marin E."/>
            <person name="Kohn T."/>
            <person name="Peeters S.H."/>
            <person name="Heuer A."/>
            <person name="Rast P."/>
            <person name="Oberbeckmann S."/>
            <person name="Bunk B."/>
            <person name="Jeske O."/>
            <person name="Meyerdierks A."/>
            <person name="Storesund J.E."/>
            <person name="Kallscheuer N."/>
            <person name="Luecker S."/>
            <person name="Lage O.M."/>
            <person name="Pohl T."/>
            <person name="Merkel B.J."/>
            <person name="Hornburger P."/>
            <person name="Mueller R.-W."/>
            <person name="Bruemmer F."/>
            <person name="Labrenz M."/>
            <person name="Spormann A.M."/>
            <person name="Op den Camp H."/>
            <person name="Overmann J."/>
            <person name="Amann R."/>
            <person name="Jetten M.S.M."/>
            <person name="Mascher T."/>
            <person name="Medema M.H."/>
            <person name="Devos D.P."/>
            <person name="Kaster A.-K."/>
            <person name="Ovreas L."/>
            <person name="Rohde M."/>
            <person name="Galperin M.Y."/>
            <person name="Jogler C."/>
        </authorList>
    </citation>
    <scope>NUCLEOTIDE SEQUENCE [LARGE SCALE GENOMIC DNA]</scope>
    <source>
        <strain evidence="5 6">HG15A2</strain>
    </source>
</reference>
<dbReference type="EC" id="3.5.1.25" evidence="5"/>
<protein>
    <submittedName>
        <fullName evidence="5">N-acetylglucosamine-6-phosphate deacetylase</fullName>
        <ecNumber evidence="5">3.5.1.25</ecNumber>
    </submittedName>
</protein>
<accession>A0A517MZS7</accession>
<dbReference type="KEGG" id="amob:HG15A2_23540"/>
<dbReference type="PANTHER" id="PTHR11113:SF14">
    <property type="entry name" value="N-ACETYLGLUCOSAMINE-6-PHOSPHATE DEACETYLASE"/>
    <property type="match status" value="1"/>
</dbReference>
<dbReference type="SUPFAM" id="SSF51556">
    <property type="entry name" value="Metallo-dependent hydrolases"/>
    <property type="match status" value="1"/>
</dbReference>
<dbReference type="KEGG" id="amob:HG15A2_24300"/>
<dbReference type="RefSeq" id="WP_145060345.1">
    <property type="nucleotide sequence ID" value="NZ_CP036263.1"/>
</dbReference>
<dbReference type="EMBL" id="CP036263">
    <property type="protein sequence ID" value="QDT00386.1"/>
    <property type="molecule type" value="Genomic_DNA"/>
</dbReference>
<proteinExistence type="inferred from homology"/>
<dbReference type="AlphaFoldDB" id="A0A517MZS7"/>
<evidence type="ECO:0000313" key="6">
    <source>
        <dbReference type="Proteomes" id="UP000319852"/>
    </source>
</evidence>
<dbReference type="PANTHER" id="PTHR11113">
    <property type="entry name" value="N-ACETYLGLUCOSAMINE-6-PHOSPHATE DEACETYLASE"/>
    <property type="match status" value="1"/>
</dbReference>
<dbReference type="EMBL" id="CP036263">
    <property type="protein sequence ID" value="QDS99138.1"/>
    <property type="molecule type" value="Genomic_DNA"/>
</dbReference>
<dbReference type="Gene3D" id="3.20.20.140">
    <property type="entry name" value="Metal-dependent hydrolases"/>
    <property type="match status" value="1"/>
</dbReference>
<dbReference type="GO" id="GO:0008448">
    <property type="term" value="F:N-acetylglucosamine-6-phosphate deacetylase activity"/>
    <property type="evidence" value="ECO:0007669"/>
    <property type="project" value="UniProtKB-EC"/>
</dbReference>
<keyword evidence="6" id="KW-1185">Reference proteome</keyword>
<name>A0A517MZS7_9BACT</name>
<dbReference type="InterPro" id="IPR032466">
    <property type="entry name" value="Metal_Hydrolase"/>
</dbReference>
<evidence type="ECO:0000256" key="1">
    <source>
        <dbReference type="ARBA" id="ARBA00010716"/>
    </source>
</evidence>
<organism evidence="5 6">
    <name type="scientific">Adhaeretor mobilis</name>
    <dbReference type="NCBI Taxonomy" id="1930276"/>
    <lineage>
        <taxon>Bacteria</taxon>
        <taxon>Pseudomonadati</taxon>
        <taxon>Planctomycetota</taxon>
        <taxon>Planctomycetia</taxon>
        <taxon>Pirellulales</taxon>
        <taxon>Lacipirellulaceae</taxon>
        <taxon>Adhaeretor</taxon>
    </lineage>
</organism>
<comment type="similarity">
    <text evidence="1">Belongs to the metallo-dependent hydrolases superfamily. NagA family.</text>
</comment>
<sequence>MINGPQYFDLQVNGYDGVDFNSDDASGRDYHRACTRLANDGVEGILATVITDDIDAMVSRLRRIVRARDEDEIVRKVIQGIHIEGPFINERTGYVGAHPANSVRPADTEVMLQLLEAAEGLTRIVTLAPERDGGLKVTQRLSQEGVIVSAGHCEAPLDVLRAAVDSGLSMFTHVGNGCPKEIDRHDNVIQRVLSFADHLWCCFIADGVHIPFYALGNYLQVAGVDRSIVVTDAISAAGLGPGQYTIGGQQVDVDEYGVTSIAGDKSHLAGSVATMTTSADNLRNHLHLDEDSICMLTSLNPQKALSLT</sequence>
<dbReference type="EMBL" id="CP036263">
    <property type="protein sequence ID" value="QDS99064.1"/>
    <property type="molecule type" value="Genomic_DNA"/>
</dbReference>
<keyword evidence="2 5" id="KW-0378">Hydrolase</keyword>
<evidence type="ECO:0000256" key="2">
    <source>
        <dbReference type="ARBA" id="ARBA00022801"/>
    </source>
</evidence>
<evidence type="ECO:0000313" key="3">
    <source>
        <dbReference type="EMBL" id="QDS99064.1"/>
    </source>
</evidence>
<evidence type="ECO:0000313" key="4">
    <source>
        <dbReference type="EMBL" id="QDS99138.1"/>
    </source>
</evidence>
<dbReference type="Proteomes" id="UP000319852">
    <property type="component" value="Chromosome"/>
</dbReference>
<dbReference type="GO" id="GO:0006046">
    <property type="term" value="P:N-acetylglucosamine catabolic process"/>
    <property type="evidence" value="ECO:0007669"/>
    <property type="project" value="TreeGrafter"/>
</dbReference>
<dbReference type="KEGG" id="amob:HG15A2_37220"/>
<dbReference type="OrthoDB" id="9776488at2"/>
<evidence type="ECO:0000313" key="5">
    <source>
        <dbReference type="EMBL" id="QDT00386.1"/>
    </source>
</evidence>
<gene>
    <name evidence="5" type="primary">nagA_5</name>
    <name evidence="3" type="synonym">nagA_2</name>
    <name evidence="4" type="synonym">nagA_3</name>
    <name evidence="3" type="ORF">HG15A2_23540</name>
    <name evidence="4" type="ORF">HG15A2_24300</name>
    <name evidence="5" type="ORF">HG15A2_37220</name>
</gene>